<protein>
    <submittedName>
        <fullName evidence="1">Uncharacterized protein</fullName>
    </submittedName>
</protein>
<dbReference type="Proteomes" id="UP000198397">
    <property type="component" value="Unassembled WGS sequence"/>
</dbReference>
<dbReference type="RefSeq" id="WP_089384969.1">
    <property type="nucleotide sequence ID" value="NZ_FZNQ01000010.1"/>
</dbReference>
<keyword evidence="2" id="KW-1185">Reference proteome</keyword>
<sequence>MSYQKPRRNYFVKLTHGTGQVAVPTQPSEEEIEEFYIYEGSDLEGNTVLLYHTYDYSEVDDVDEVEYTRKYNGRQTTVPAAIREDDWEGFVVEIYENAHGTIFAYYPETDDEESNQGE</sequence>
<gene>
    <name evidence="1" type="ORF">SAMN06264855_11010</name>
</gene>
<reference evidence="1 2" key="1">
    <citation type="submission" date="2017-06" db="EMBL/GenBank/DDBJ databases">
        <authorList>
            <person name="Kim H.J."/>
            <person name="Triplett B.A."/>
        </authorList>
    </citation>
    <scope>NUCLEOTIDE SEQUENCE [LARGE SCALE GENOMIC DNA]</scope>
    <source>
        <strain evidence="1 2">DSM 8800</strain>
    </source>
</reference>
<proteinExistence type="predicted"/>
<accession>A0A238WTE3</accession>
<organism evidence="1 2">
    <name type="scientific">Halorubrum vacuolatum</name>
    <name type="common">Natronobacterium vacuolatum</name>
    <dbReference type="NCBI Taxonomy" id="63740"/>
    <lineage>
        <taxon>Archaea</taxon>
        <taxon>Methanobacteriati</taxon>
        <taxon>Methanobacteriota</taxon>
        <taxon>Stenosarchaea group</taxon>
        <taxon>Halobacteria</taxon>
        <taxon>Halobacteriales</taxon>
        <taxon>Haloferacaceae</taxon>
        <taxon>Halorubrum</taxon>
    </lineage>
</organism>
<evidence type="ECO:0000313" key="2">
    <source>
        <dbReference type="Proteomes" id="UP000198397"/>
    </source>
</evidence>
<dbReference type="EMBL" id="FZNQ01000010">
    <property type="protein sequence ID" value="SNR49678.1"/>
    <property type="molecule type" value="Genomic_DNA"/>
</dbReference>
<evidence type="ECO:0000313" key="1">
    <source>
        <dbReference type="EMBL" id="SNR49678.1"/>
    </source>
</evidence>
<dbReference type="AlphaFoldDB" id="A0A238WTE3"/>
<name>A0A238WTE3_HALVU</name>